<proteinExistence type="predicted"/>
<comment type="caution">
    <text evidence="1">The sequence shown here is derived from an EMBL/GenBank/DDBJ whole genome shotgun (WGS) entry which is preliminary data.</text>
</comment>
<evidence type="ECO:0000313" key="2">
    <source>
        <dbReference type="Proteomes" id="UP001497700"/>
    </source>
</evidence>
<evidence type="ECO:0000313" key="1">
    <source>
        <dbReference type="EMBL" id="KAI4868384.1"/>
    </source>
</evidence>
<dbReference type="EMBL" id="MU393438">
    <property type="protein sequence ID" value="KAI4868384.1"/>
    <property type="molecule type" value="Genomic_DNA"/>
</dbReference>
<keyword evidence="2" id="KW-1185">Reference proteome</keyword>
<gene>
    <name evidence="1" type="ORF">F4820DRAFT_122853</name>
</gene>
<reference evidence="1 2" key="1">
    <citation type="journal article" date="2022" name="New Phytol.">
        <title>Ecological generalism drives hyperdiversity of secondary metabolite gene clusters in xylarialean endophytes.</title>
        <authorList>
            <person name="Franco M.E.E."/>
            <person name="Wisecaver J.H."/>
            <person name="Arnold A.E."/>
            <person name="Ju Y.M."/>
            <person name="Slot J.C."/>
            <person name="Ahrendt S."/>
            <person name="Moore L.P."/>
            <person name="Eastman K.E."/>
            <person name="Scott K."/>
            <person name="Konkel Z."/>
            <person name="Mondo S.J."/>
            <person name="Kuo A."/>
            <person name="Hayes R.D."/>
            <person name="Haridas S."/>
            <person name="Andreopoulos B."/>
            <person name="Riley R."/>
            <person name="LaButti K."/>
            <person name="Pangilinan J."/>
            <person name="Lipzen A."/>
            <person name="Amirebrahimi M."/>
            <person name="Yan J."/>
            <person name="Adam C."/>
            <person name="Keymanesh K."/>
            <person name="Ng V."/>
            <person name="Louie K."/>
            <person name="Northen T."/>
            <person name="Drula E."/>
            <person name="Henrissat B."/>
            <person name="Hsieh H.M."/>
            <person name="Youens-Clark K."/>
            <person name="Lutzoni F."/>
            <person name="Miadlikowska J."/>
            <person name="Eastwood D.C."/>
            <person name="Hamelin R.C."/>
            <person name="Grigoriev I.V."/>
            <person name="U'Ren J.M."/>
        </authorList>
    </citation>
    <scope>NUCLEOTIDE SEQUENCE [LARGE SCALE GENOMIC DNA]</scope>
    <source>
        <strain evidence="1 2">CBS 119005</strain>
    </source>
</reference>
<dbReference type="Proteomes" id="UP001497700">
    <property type="component" value="Unassembled WGS sequence"/>
</dbReference>
<organism evidence="1 2">
    <name type="scientific">Hypoxylon rubiginosum</name>
    <dbReference type="NCBI Taxonomy" id="110542"/>
    <lineage>
        <taxon>Eukaryota</taxon>
        <taxon>Fungi</taxon>
        <taxon>Dikarya</taxon>
        <taxon>Ascomycota</taxon>
        <taxon>Pezizomycotina</taxon>
        <taxon>Sordariomycetes</taxon>
        <taxon>Xylariomycetidae</taxon>
        <taxon>Xylariales</taxon>
        <taxon>Hypoxylaceae</taxon>
        <taxon>Hypoxylon</taxon>
    </lineage>
</organism>
<protein>
    <submittedName>
        <fullName evidence="1">HET-domain-containing protein</fullName>
    </submittedName>
</protein>
<accession>A0ACB9ZAC5</accession>
<name>A0ACB9ZAC5_9PEZI</name>
<sequence>MFHYHGSQTLYQHRLLPAMTSFRVIELLPGAEAEEVVCKAHVCDWSNWLPYEAISYAWGDPTLKTPVFVDGHRLDVTRNLHAGLVHFRHPDKSRYVWADAISINQGDIPERGQQVKQMRRIYENAETVLIWLGADNVSRQAKLSVDSVVTISDFMCEKLNVSLSDLADIKNIYEDLIFMDRDKLPRPDETDFSSAPLWEALVWFYAHPYFTRVWVIQELTANKNRIVYCGRNSVEWDRVELVAGYLILETSFSKDFGFSGTYCWWASTAPGEMTRNPRNWLNLLYLATNFNSTDPRDVIYGLRGLIESHKGSNLLDPDYSKSTADVYRDSVEAAMLDYEKTDVLCYLAGNESPSWVPNWDKEMLFRNPFRFGRPMPWRPAGDTAPEWNIDREKFILSISGFPRGSISIVEPYRDTYFGDAVLKAREKKELLGQAWERILGAASRVKSIPLKEEVLTAIAVSFTFGLDDKSYPSDSQVLLYAFVAYLRLVLEKYIFDKYVPPDLDDAARDADGHAFGKPIWDFEYPESSFFITENGLLGCCMALISPGDLLFAPLGSTYLHVLHPEQDYFLAKGFAFAHGIMYCEGQQDGLQTVRIH</sequence>